<dbReference type="Proteomes" id="UP000540056">
    <property type="component" value="Unassembled WGS sequence"/>
</dbReference>
<keyword evidence="11" id="KW-1185">Reference proteome</keyword>
<keyword evidence="6" id="KW-0546">Nucleotide metabolism</keyword>
<evidence type="ECO:0000256" key="8">
    <source>
        <dbReference type="RuleBase" id="RU004011"/>
    </source>
</evidence>
<dbReference type="Gene3D" id="3.30.70.141">
    <property type="entry name" value="Nucleoside diphosphate kinase-like domain"/>
    <property type="match status" value="1"/>
</dbReference>
<gene>
    <name evidence="10" type="primary">ndk</name>
    <name evidence="10" type="ORF">H3232_01500</name>
</gene>
<dbReference type="PANTHER" id="PTHR11349">
    <property type="entry name" value="NUCLEOSIDE DIPHOSPHATE KINASE"/>
    <property type="match status" value="1"/>
</dbReference>
<dbReference type="InterPro" id="IPR034907">
    <property type="entry name" value="NDK-like_dom"/>
</dbReference>
<dbReference type="SUPFAM" id="SSF54919">
    <property type="entry name" value="Nucleoside diphosphate kinase, NDK"/>
    <property type="match status" value="1"/>
</dbReference>
<dbReference type="CDD" id="cd04413">
    <property type="entry name" value="NDPk_I"/>
    <property type="match status" value="1"/>
</dbReference>
<dbReference type="PRINTS" id="PR01243">
    <property type="entry name" value="NUCDPKINASE"/>
</dbReference>
<protein>
    <recommendedName>
        <fullName evidence="3">nucleoside-diphosphate kinase</fullName>
        <ecNumber evidence="3">2.7.4.6</ecNumber>
    </recommendedName>
</protein>
<dbReference type="Pfam" id="PF00334">
    <property type="entry name" value="NDK"/>
    <property type="match status" value="1"/>
</dbReference>
<dbReference type="NCBIfam" id="NF001908">
    <property type="entry name" value="PRK00668.1"/>
    <property type="match status" value="1"/>
</dbReference>
<feature type="binding site" evidence="7">
    <location>
        <position position="11"/>
    </location>
    <ligand>
        <name>ATP</name>
        <dbReference type="ChEBI" id="CHEBI:30616"/>
    </ligand>
</feature>
<dbReference type="RefSeq" id="WP_048726665.1">
    <property type="nucleotide sequence ID" value="NZ_JACGAM010000002.1"/>
</dbReference>
<reference evidence="10 11" key="1">
    <citation type="submission" date="2020-07" db="EMBL/GenBank/DDBJ databases">
        <title>Draft Genome Sequences of Lactobacillales Isolated from the International Space Station.</title>
        <authorList>
            <person name="Bharadwaj A.R."/>
            <person name="Singh N.K."/>
            <person name="Wood J.M."/>
            <person name="Debieu M."/>
            <person name="O'Hara N.B."/>
            <person name="Karouia F."/>
            <person name="Mason C.E."/>
            <person name="Venkateswaran K."/>
        </authorList>
    </citation>
    <scope>NUCLEOTIDE SEQUENCE [LARGE SCALE GENOMIC DNA]</scope>
    <source>
        <strain evidence="10 11">151250015-1-258-55</strain>
    </source>
</reference>
<dbReference type="GO" id="GO:0004550">
    <property type="term" value="F:nucleoside diphosphate kinase activity"/>
    <property type="evidence" value="ECO:0007669"/>
    <property type="project" value="UniProtKB-EC"/>
</dbReference>
<keyword evidence="4 10" id="KW-0808">Transferase</keyword>
<proteinExistence type="inferred from homology"/>
<feature type="binding site" evidence="7">
    <location>
        <position position="114"/>
    </location>
    <ligand>
        <name>ATP</name>
        <dbReference type="ChEBI" id="CHEBI:30616"/>
    </ligand>
</feature>
<feature type="binding site" evidence="7">
    <location>
        <position position="87"/>
    </location>
    <ligand>
        <name>ATP</name>
        <dbReference type="ChEBI" id="CHEBI:30616"/>
    </ligand>
</feature>
<evidence type="ECO:0000313" key="11">
    <source>
        <dbReference type="Proteomes" id="UP000540056"/>
    </source>
</evidence>
<evidence type="ECO:0000256" key="6">
    <source>
        <dbReference type="ARBA" id="ARBA00023080"/>
    </source>
</evidence>
<evidence type="ECO:0000256" key="7">
    <source>
        <dbReference type="PROSITE-ProRule" id="PRU00706"/>
    </source>
</evidence>
<evidence type="ECO:0000313" key="10">
    <source>
        <dbReference type="EMBL" id="MBA5745893.1"/>
    </source>
</evidence>
<sequence length="137" mass="15638">MPEQKTFIMLKPDVLKRGLMGAIISRIEDQDYFIERAQVMELDKQMVAHHYAHLLNEDFYPELESYMLSGPVFAMVVTGDNVIDGMRKIIGTTDPRDAAPHTIRADFARNVTENAIHGSDTEENAAIEITRFFNSYE</sequence>
<evidence type="ECO:0000256" key="4">
    <source>
        <dbReference type="ARBA" id="ARBA00022679"/>
    </source>
</evidence>
<dbReference type="EC" id="2.7.4.6" evidence="3"/>
<evidence type="ECO:0000259" key="9">
    <source>
        <dbReference type="SMART" id="SM00562"/>
    </source>
</evidence>
<evidence type="ECO:0000256" key="3">
    <source>
        <dbReference type="ARBA" id="ARBA00012966"/>
    </source>
</evidence>
<dbReference type="EMBL" id="JACGAN010000002">
    <property type="protein sequence ID" value="MBA5745893.1"/>
    <property type="molecule type" value="Genomic_DNA"/>
</dbReference>
<evidence type="ECO:0000256" key="2">
    <source>
        <dbReference type="ARBA" id="ARBA00008142"/>
    </source>
</evidence>
<accession>A0ABR5ZVY6</accession>
<evidence type="ECO:0000256" key="1">
    <source>
        <dbReference type="ARBA" id="ARBA00001946"/>
    </source>
</evidence>
<dbReference type="InterPro" id="IPR036850">
    <property type="entry name" value="NDK-like_dom_sf"/>
</dbReference>
<dbReference type="SMART" id="SM00562">
    <property type="entry name" value="NDK"/>
    <property type="match status" value="1"/>
</dbReference>
<organism evidence="10 11">
    <name type="scientific">Aerococcus urinaeequi</name>
    <dbReference type="NCBI Taxonomy" id="51665"/>
    <lineage>
        <taxon>Bacteria</taxon>
        <taxon>Bacillati</taxon>
        <taxon>Bacillota</taxon>
        <taxon>Bacilli</taxon>
        <taxon>Lactobacillales</taxon>
        <taxon>Aerococcaceae</taxon>
        <taxon>Aerococcus</taxon>
    </lineage>
</organism>
<comment type="caution">
    <text evidence="10">The sequence shown here is derived from an EMBL/GenBank/DDBJ whole genome shotgun (WGS) entry which is preliminary data.</text>
</comment>
<dbReference type="PROSITE" id="PS51374">
    <property type="entry name" value="NDPK_LIKE"/>
    <property type="match status" value="1"/>
</dbReference>
<feature type="binding site" evidence="7">
    <location>
        <position position="104"/>
    </location>
    <ligand>
        <name>ATP</name>
        <dbReference type="ChEBI" id="CHEBI:30616"/>
    </ligand>
</feature>
<evidence type="ECO:0000256" key="5">
    <source>
        <dbReference type="ARBA" id="ARBA00022777"/>
    </source>
</evidence>
<feature type="domain" description="Nucleoside diphosphate kinase-like" evidence="9">
    <location>
        <begin position="3"/>
        <end position="137"/>
    </location>
</feature>
<name>A0ABR5ZVY6_9LACT</name>
<comment type="similarity">
    <text evidence="2 7 8">Belongs to the NDK family.</text>
</comment>
<dbReference type="InterPro" id="IPR001564">
    <property type="entry name" value="Nucleoside_diP_kinase"/>
</dbReference>
<feature type="binding site" evidence="7">
    <location>
        <position position="59"/>
    </location>
    <ligand>
        <name>ATP</name>
        <dbReference type="ChEBI" id="CHEBI:30616"/>
    </ligand>
</feature>
<feature type="active site" description="Pros-phosphohistidine intermediate" evidence="7">
    <location>
        <position position="117"/>
    </location>
</feature>
<comment type="cofactor">
    <cofactor evidence="1">
        <name>Mg(2+)</name>
        <dbReference type="ChEBI" id="CHEBI:18420"/>
    </cofactor>
</comment>
<keyword evidence="5 10" id="KW-0418">Kinase</keyword>
<feature type="binding site" evidence="7">
    <location>
        <position position="93"/>
    </location>
    <ligand>
        <name>ATP</name>
        <dbReference type="ChEBI" id="CHEBI:30616"/>
    </ligand>
</feature>